<dbReference type="GO" id="GO:0061711">
    <property type="term" value="F:tRNA N(6)-L-threonylcarbamoyladenine synthase activity"/>
    <property type="evidence" value="ECO:0007669"/>
    <property type="project" value="UniProtKB-EC"/>
</dbReference>
<evidence type="ECO:0000256" key="2">
    <source>
        <dbReference type="ARBA" id="ARBA00022679"/>
    </source>
</evidence>
<evidence type="ECO:0000256" key="6">
    <source>
        <dbReference type="ARBA" id="ARBA00048117"/>
    </source>
</evidence>
<dbReference type="InterPro" id="IPR000905">
    <property type="entry name" value="Gcp-like_dom"/>
</dbReference>
<dbReference type="InterPro" id="IPR022450">
    <property type="entry name" value="TsaD"/>
</dbReference>
<feature type="domain" description="Gcp-like" evidence="8">
    <location>
        <begin position="47"/>
        <end position="352"/>
    </location>
</feature>
<dbReference type="PANTHER" id="PTHR11735">
    <property type="entry name" value="TRNA N6-ADENOSINE THREONYLCARBAMOYLTRANSFERASE"/>
    <property type="match status" value="1"/>
</dbReference>
<dbReference type="InterPro" id="IPR017861">
    <property type="entry name" value="KAE1/TsaD"/>
</dbReference>
<dbReference type="OrthoDB" id="10259622at2759"/>
<dbReference type="AlphaFoldDB" id="A0A034WMF0"/>
<evidence type="ECO:0000256" key="7">
    <source>
        <dbReference type="HAMAP-Rule" id="MF_03179"/>
    </source>
</evidence>
<name>A0A034WMF0_BACDO</name>
<comment type="cofactor">
    <cofactor evidence="7">
        <name>a divalent metal cation</name>
        <dbReference type="ChEBI" id="CHEBI:60240"/>
    </cofactor>
    <text evidence="7">Binds 1 divalent metal cation per subunit.</text>
</comment>
<dbReference type="NCBIfam" id="TIGR03723">
    <property type="entry name" value="T6A_TsaD_YgjD"/>
    <property type="match status" value="1"/>
</dbReference>
<evidence type="ECO:0000313" key="9">
    <source>
        <dbReference type="EMBL" id="JAC56696.1"/>
    </source>
</evidence>
<evidence type="ECO:0000256" key="5">
    <source>
        <dbReference type="ARBA" id="ARBA00023315"/>
    </source>
</evidence>
<comment type="subcellular location">
    <subcellularLocation>
        <location evidence="7">Mitochondrion</location>
    </subcellularLocation>
</comment>
<dbReference type="CDD" id="cd24134">
    <property type="entry name" value="ASKHA_NBD_OSGEPL1_QRI7_euk"/>
    <property type="match status" value="1"/>
</dbReference>
<keyword evidence="5 7" id="KW-0012">Acyltransferase</keyword>
<evidence type="ECO:0000256" key="3">
    <source>
        <dbReference type="ARBA" id="ARBA00022694"/>
    </source>
</evidence>
<evidence type="ECO:0000256" key="1">
    <source>
        <dbReference type="ARBA" id="ARBA00012156"/>
    </source>
</evidence>
<accession>A0A034WMF0</accession>
<dbReference type="InterPro" id="IPR043129">
    <property type="entry name" value="ATPase_NBD"/>
</dbReference>
<dbReference type="KEGG" id="bdr:105231991"/>
<comment type="similarity">
    <text evidence="7">Belongs to the KAE1 / TsaD family.</text>
</comment>
<dbReference type="GeneID" id="105231991"/>
<sequence>MFTLTTMALRTSKNFVFKSAKIRYLSVLGIETSCDDTGIALLNENGEVLGNVLNSQQKFHTRYGGIIPPRAQDLHRARIAEVFEHCMQEAKMTPDMLDAVGVTTRPGLPLSLLVGARFAKHIARKYKKPLVPIHHMEAHALQARMEQNIPFPFLCLLISGGHSQLVFVRSATQFLLLGESLDDAPGEAFDKIARRLRLFLIPKYCYWNGGQAVEDAAKDAKNPARFEFPLPLARERNCNFSFAGIKNNAFRNIRAAERQEGTPPDGIIYNYHDFCAGLLAAVSRHLMNRTQRALEFTLPWFGDAPRSLVVSGGVANNDYIFNDLAHLAEHYNCRAYRPSKKYCSDNGVMIAWNAIEQIKHNRSCMRWDYDAVSIHGKAALGVSKLDAVTEAGIKCKWVQASKWRGAQSALKVTQ</sequence>
<evidence type="ECO:0000256" key="4">
    <source>
        <dbReference type="ARBA" id="ARBA00022723"/>
    </source>
</evidence>
<gene>
    <name evidence="9" type="primary">OSGP2</name>
</gene>
<dbReference type="SUPFAM" id="SSF53067">
    <property type="entry name" value="Actin-like ATPase domain"/>
    <property type="match status" value="1"/>
</dbReference>
<dbReference type="PANTHER" id="PTHR11735:SF6">
    <property type="entry name" value="TRNA N6-ADENOSINE THREONYLCARBAMOYLTRANSFERASE, MITOCHONDRIAL"/>
    <property type="match status" value="1"/>
</dbReference>
<keyword evidence="3 7" id="KW-0819">tRNA processing</keyword>
<comment type="subunit">
    <text evidence="7">Homodimer.</text>
</comment>
<dbReference type="CTD" id="32982"/>
<comment type="function">
    <text evidence="7">Required for the formation of a threonylcarbamoyl group on adenosine at position 37 (t(6)A37) in mitochondrial tRNAs that read codons beginning with adenine. Probably involved in the transfer of the threonylcarbamoyl moiety of threonylcarbamoyl-AMP (TC-AMP) to the N6 group of A37. Involved in mitochondrial genome maintenance.</text>
</comment>
<dbReference type="Pfam" id="PF00814">
    <property type="entry name" value="TsaD"/>
    <property type="match status" value="1"/>
</dbReference>
<dbReference type="EC" id="2.3.1.234" evidence="1"/>
<dbReference type="Gene3D" id="3.30.420.40">
    <property type="match status" value="2"/>
</dbReference>
<keyword evidence="7" id="KW-0496">Mitochondrion</keyword>
<dbReference type="EMBL" id="GAKP01002256">
    <property type="protein sequence ID" value="JAC56696.1"/>
    <property type="molecule type" value="Transcribed_RNA"/>
</dbReference>
<dbReference type="GO" id="GO:0005739">
    <property type="term" value="C:mitochondrion"/>
    <property type="evidence" value="ECO:0007669"/>
    <property type="project" value="UniProtKB-SubCell"/>
</dbReference>
<dbReference type="PRINTS" id="PR00789">
    <property type="entry name" value="OSIALOPTASE"/>
</dbReference>
<reference evidence="9" key="1">
    <citation type="journal article" date="2014" name="BMC Genomics">
        <title>Characterizing the developmental transcriptome of the oriental fruit fly, Bactrocera dorsalis (Diptera: Tephritidae) through comparative genomic analysis with Drosophila melanogaster utilizing modENCODE datasets.</title>
        <authorList>
            <person name="Geib S.M."/>
            <person name="Calla B."/>
            <person name="Hall B."/>
            <person name="Hou S."/>
            <person name="Manoukis N.C."/>
        </authorList>
    </citation>
    <scope>NUCLEOTIDE SEQUENCE</scope>
    <source>
        <strain evidence="9">Punador</strain>
    </source>
</reference>
<keyword evidence="2 7" id="KW-0808">Transferase</keyword>
<dbReference type="NCBIfam" id="TIGR00329">
    <property type="entry name" value="gcp_kae1"/>
    <property type="match status" value="1"/>
</dbReference>
<dbReference type="GO" id="GO:0002949">
    <property type="term" value="P:tRNA threonylcarbamoyladenosine modification"/>
    <property type="evidence" value="ECO:0007669"/>
    <property type="project" value="UniProtKB-UniRule"/>
</dbReference>
<keyword evidence="4 7" id="KW-0479">Metal-binding</keyword>
<protein>
    <recommendedName>
        <fullName evidence="1">N(6)-L-threonylcarbamoyladenine synthase</fullName>
        <ecNumber evidence="1">2.3.1.234</ecNumber>
    </recommendedName>
</protein>
<dbReference type="HAMAP" id="MF_01445">
    <property type="entry name" value="TsaD"/>
    <property type="match status" value="1"/>
</dbReference>
<dbReference type="RefSeq" id="XP_011211834.2">
    <property type="nucleotide sequence ID" value="XM_011213532.4"/>
</dbReference>
<evidence type="ECO:0000259" key="8">
    <source>
        <dbReference type="Pfam" id="PF00814"/>
    </source>
</evidence>
<comment type="catalytic activity">
    <reaction evidence="6 7">
        <text>L-threonylcarbamoyladenylate + adenosine(37) in tRNA = N(6)-L-threonylcarbamoyladenosine(37) in tRNA + AMP + H(+)</text>
        <dbReference type="Rhea" id="RHEA:37059"/>
        <dbReference type="Rhea" id="RHEA-COMP:10162"/>
        <dbReference type="Rhea" id="RHEA-COMP:10163"/>
        <dbReference type="ChEBI" id="CHEBI:15378"/>
        <dbReference type="ChEBI" id="CHEBI:73682"/>
        <dbReference type="ChEBI" id="CHEBI:74411"/>
        <dbReference type="ChEBI" id="CHEBI:74418"/>
        <dbReference type="ChEBI" id="CHEBI:456215"/>
        <dbReference type="EC" id="2.3.1.234"/>
    </reaction>
</comment>
<organism evidence="9">
    <name type="scientific">Bactrocera dorsalis</name>
    <name type="common">Oriental fruit fly</name>
    <name type="synonym">Dacus dorsalis</name>
    <dbReference type="NCBI Taxonomy" id="27457"/>
    <lineage>
        <taxon>Eukaryota</taxon>
        <taxon>Metazoa</taxon>
        <taxon>Ecdysozoa</taxon>
        <taxon>Arthropoda</taxon>
        <taxon>Hexapoda</taxon>
        <taxon>Insecta</taxon>
        <taxon>Pterygota</taxon>
        <taxon>Neoptera</taxon>
        <taxon>Endopterygota</taxon>
        <taxon>Diptera</taxon>
        <taxon>Brachycera</taxon>
        <taxon>Muscomorpha</taxon>
        <taxon>Tephritoidea</taxon>
        <taxon>Tephritidae</taxon>
        <taxon>Bactrocera</taxon>
        <taxon>Bactrocera</taxon>
    </lineage>
</organism>
<dbReference type="GO" id="GO:0046872">
    <property type="term" value="F:metal ion binding"/>
    <property type="evidence" value="ECO:0007669"/>
    <property type="project" value="UniProtKB-KW"/>
</dbReference>
<proteinExistence type="inferred from homology"/>